<gene>
    <name evidence="1" type="ORF">Y1Q_0023383</name>
</gene>
<dbReference type="EMBL" id="AKHW03002440">
    <property type="protein sequence ID" value="KYO38672.1"/>
    <property type="molecule type" value="Genomic_DNA"/>
</dbReference>
<accession>A0A151NPA3</accession>
<organism evidence="1 2">
    <name type="scientific">Alligator mississippiensis</name>
    <name type="common">American alligator</name>
    <dbReference type="NCBI Taxonomy" id="8496"/>
    <lineage>
        <taxon>Eukaryota</taxon>
        <taxon>Metazoa</taxon>
        <taxon>Chordata</taxon>
        <taxon>Craniata</taxon>
        <taxon>Vertebrata</taxon>
        <taxon>Euteleostomi</taxon>
        <taxon>Archelosauria</taxon>
        <taxon>Archosauria</taxon>
        <taxon>Crocodylia</taxon>
        <taxon>Alligatoridae</taxon>
        <taxon>Alligatorinae</taxon>
        <taxon>Alligator</taxon>
    </lineage>
</organism>
<dbReference type="Proteomes" id="UP000050525">
    <property type="component" value="Unassembled WGS sequence"/>
</dbReference>
<evidence type="ECO:0000313" key="2">
    <source>
        <dbReference type="Proteomes" id="UP000050525"/>
    </source>
</evidence>
<sequence>MMAPLAAAVGGVGPNSVSLLGPSQPPGCQRSWAYHKLHNIPYFVKAQRYLVLCTTSLTADLRIFIVTR</sequence>
<proteinExistence type="predicted"/>
<protein>
    <submittedName>
        <fullName evidence="1">Uncharacterized protein</fullName>
    </submittedName>
</protein>
<evidence type="ECO:0000313" key="1">
    <source>
        <dbReference type="EMBL" id="KYO38672.1"/>
    </source>
</evidence>
<dbReference type="AlphaFoldDB" id="A0A151NPA3"/>
<keyword evidence="2" id="KW-1185">Reference proteome</keyword>
<comment type="caution">
    <text evidence="1">The sequence shown here is derived from an EMBL/GenBank/DDBJ whole genome shotgun (WGS) entry which is preliminary data.</text>
</comment>
<name>A0A151NPA3_ALLMI</name>
<reference evidence="1 2" key="1">
    <citation type="journal article" date="2012" name="Genome Biol.">
        <title>Sequencing three crocodilian genomes to illuminate the evolution of archosaurs and amniotes.</title>
        <authorList>
            <person name="St John J.A."/>
            <person name="Braun E.L."/>
            <person name="Isberg S.R."/>
            <person name="Miles L.G."/>
            <person name="Chong A.Y."/>
            <person name="Gongora J."/>
            <person name="Dalzell P."/>
            <person name="Moran C."/>
            <person name="Bed'hom B."/>
            <person name="Abzhanov A."/>
            <person name="Burgess S.C."/>
            <person name="Cooksey A.M."/>
            <person name="Castoe T.A."/>
            <person name="Crawford N.G."/>
            <person name="Densmore L.D."/>
            <person name="Drew J.C."/>
            <person name="Edwards S.V."/>
            <person name="Faircloth B.C."/>
            <person name="Fujita M.K."/>
            <person name="Greenwold M.J."/>
            <person name="Hoffmann F.G."/>
            <person name="Howard J.M."/>
            <person name="Iguchi T."/>
            <person name="Janes D.E."/>
            <person name="Khan S.Y."/>
            <person name="Kohno S."/>
            <person name="de Koning A.J."/>
            <person name="Lance S.L."/>
            <person name="McCarthy F.M."/>
            <person name="McCormack J.E."/>
            <person name="Merchant M.E."/>
            <person name="Peterson D.G."/>
            <person name="Pollock D.D."/>
            <person name="Pourmand N."/>
            <person name="Raney B.J."/>
            <person name="Roessler K.A."/>
            <person name="Sanford J.R."/>
            <person name="Sawyer R.H."/>
            <person name="Schmidt C.J."/>
            <person name="Triplett E.W."/>
            <person name="Tuberville T.D."/>
            <person name="Venegas-Anaya M."/>
            <person name="Howard J.T."/>
            <person name="Jarvis E.D."/>
            <person name="Guillette L.J.Jr."/>
            <person name="Glenn T.C."/>
            <person name="Green R.E."/>
            <person name="Ray D.A."/>
        </authorList>
    </citation>
    <scope>NUCLEOTIDE SEQUENCE [LARGE SCALE GENOMIC DNA]</scope>
    <source>
        <strain evidence="1">KSC_2009_1</strain>
    </source>
</reference>